<dbReference type="PANTHER" id="PTHR10663:SF373">
    <property type="entry name" value="PH AND SEC7 DOMAIN-CONTAINING PROTEIN C11E3.11C"/>
    <property type="match status" value="1"/>
</dbReference>
<dbReference type="PROSITE" id="PS50190">
    <property type="entry name" value="SEC7"/>
    <property type="match status" value="1"/>
</dbReference>
<feature type="compositionally biased region" description="Polar residues" evidence="1">
    <location>
        <begin position="32"/>
        <end position="42"/>
    </location>
</feature>
<feature type="compositionally biased region" description="Polar residues" evidence="1">
    <location>
        <begin position="406"/>
        <end position="432"/>
    </location>
</feature>
<dbReference type="InterPro" id="IPR035999">
    <property type="entry name" value="Sec7_dom_sf"/>
</dbReference>
<dbReference type="SUPFAM" id="SSF48425">
    <property type="entry name" value="Sec7 domain"/>
    <property type="match status" value="1"/>
</dbReference>
<feature type="compositionally biased region" description="Low complexity" evidence="1">
    <location>
        <begin position="839"/>
        <end position="853"/>
    </location>
</feature>
<feature type="compositionally biased region" description="Acidic residues" evidence="1">
    <location>
        <begin position="761"/>
        <end position="776"/>
    </location>
</feature>
<reference evidence="3" key="1">
    <citation type="journal article" date="2021" name="Nat. Commun.">
        <title>Genetic determinants of endophytism in the Arabidopsis root mycobiome.</title>
        <authorList>
            <person name="Mesny F."/>
            <person name="Miyauchi S."/>
            <person name="Thiergart T."/>
            <person name="Pickel B."/>
            <person name="Atanasova L."/>
            <person name="Karlsson M."/>
            <person name="Huettel B."/>
            <person name="Barry K.W."/>
            <person name="Haridas S."/>
            <person name="Chen C."/>
            <person name="Bauer D."/>
            <person name="Andreopoulos W."/>
            <person name="Pangilinan J."/>
            <person name="LaButti K."/>
            <person name="Riley R."/>
            <person name="Lipzen A."/>
            <person name="Clum A."/>
            <person name="Drula E."/>
            <person name="Henrissat B."/>
            <person name="Kohler A."/>
            <person name="Grigoriev I.V."/>
            <person name="Martin F.M."/>
            <person name="Hacquard S."/>
        </authorList>
    </citation>
    <scope>NUCLEOTIDE SEQUENCE</scope>
    <source>
        <strain evidence="3">MPI-CAGE-CH-0243</strain>
    </source>
</reference>
<feature type="compositionally biased region" description="Basic and acidic residues" evidence="1">
    <location>
        <begin position="548"/>
        <end position="561"/>
    </location>
</feature>
<organism evidence="3 4">
    <name type="scientific">Dendryphion nanum</name>
    <dbReference type="NCBI Taxonomy" id="256645"/>
    <lineage>
        <taxon>Eukaryota</taxon>
        <taxon>Fungi</taxon>
        <taxon>Dikarya</taxon>
        <taxon>Ascomycota</taxon>
        <taxon>Pezizomycotina</taxon>
        <taxon>Dothideomycetes</taxon>
        <taxon>Pleosporomycetidae</taxon>
        <taxon>Pleosporales</taxon>
        <taxon>Torulaceae</taxon>
        <taxon>Dendryphion</taxon>
    </lineage>
</organism>
<evidence type="ECO:0000256" key="1">
    <source>
        <dbReference type="SAM" id="MobiDB-lite"/>
    </source>
</evidence>
<dbReference type="GO" id="GO:0005085">
    <property type="term" value="F:guanyl-nucleotide exchange factor activity"/>
    <property type="evidence" value="ECO:0007669"/>
    <property type="project" value="InterPro"/>
</dbReference>
<feature type="region of interest" description="Disordered" evidence="1">
    <location>
        <begin position="115"/>
        <end position="167"/>
    </location>
</feature>
<feature type="compositionally biased region" description="Polar residues" evidence="1">
    <location>
        <begin position="439"/>
        <end position="457"/>
    </location>
</feature>
<dbReference type="SMART" id="SM00222">
    <property type="entry name" value="Sec7"/>
    <property type="match status" value="1"/>
</dbReference>
<dbReference type="InterPro" id="IPR023394">
    <property type="entry name" value="Sec7_C_sf"/>
</dbReference>
<keyword evidence="4" id="KW-1185">Reference proteome</keyword>
<dbReference type="GO" id="GO:0032012">
    <property type="term" value="P:regulation of ARF protein signal transduction"/>
    <property type="evidence" value="ECO:0007669"/>
    <property type="project" value="InterPro"/>
</dbReference>
<dbReference type="Gene3D" id="1.10.1000.11">
    <property type="entry name" value="Arf Nucleotide-binding Site Opener,domain 2"/>
    <property type="match status" value="1"/>
</dbReference>
<feature type="region of interest" description="Disordered" evidence="1">
    <location>
        <begin position="1477"/>
        <end position="1512"/>
    </location>
</feature>
<feature type="compositionally biased region" description="Basic and acidic residues" evidence="1">
    <location>
        <begin position="785"/>
        <end position="799"/>
    </location>
</feature>
<evidence type="ECO:0000259" key="2">
    <source>
        <dbReference type="PROSITE" id="PS50190"/>
    </source>
</evidence>
<dbReference type="PANTHER" id="PTHR10663">
    <property type="entry name" value="GUANYL-NUCLEOTIDE EXCHANGE FACTOR"/>
    <property type="match status" value="1"/>
</dbReference>
<dbReference type="InterPro" id="IPR041681">
    <property type="entry name" value="PH_9"/>
</dbReference>
<feature type="compositionally biased region" description="Basic and acidic residues" evidence="1">
    <location>
        <begin position="52"/>
        <end position="75"/>
    </location>
</feature>
<feature type="compositionally biased region" description="Polar residues" evidence="1">
    <location>
        <begin position="1058"/>
        <end position="1068"/>
    </location>
</feature>
<feature type="region of interest" description="Disordered" evidence="1">
    <location>
        <begin position="1622"/>
        <end position="1650"/>
    </location>
</feature>
<dbReference type="EMBL" id="JAGMWT010000001">
    <property type="protein sequence ID" value="KAH7138263.1"/>
    <property type="molecule type" value="Genomic_DNA"/>
</dbReference>
<feature type="region of interest" description="Disordered" evidence="1">
    <location>
        <begin position="1"/>
        <end position="75"/>
    </location>
</feature>
<dbReference type="Proteomes" id="UP000700596">
    <property type="component" value="Unassembled WGS sequence"/>
</dbReference>
<comment type="caution">
    <text evidence="3">The sequence shown here is derived from an EMBL/GenBank/DDBJ whole genome shotgun (WGS) entry which is preliminary data.</text>
</comment>
<feature type="compositionally biased region" description="Polar residues" evidence="1">
    <location>
        <begin position="596"/>
        <end position="615"/>
    </location>
</feature>
<dbReference type="Pfam" id="PF15410">
    <property type="entry name" value="PH_9"/>
    <property type="match status" value="1"/>
</dbReference>
<evidence type="ECO:0000313" key="3">
    <source>
        <dbReference type="EMBL" id="KAH7138263.1"/>
    </source>
</evidence>
<feature type="region of interest" description="Disordered" evidence="1">
    <location>
        <begin position="242"/>
        <end position="261"/>
    </location>
</feature>
<feature type="compositionally biased region" description="Pro residues" evidence="1">
    <location>
        <begin position="357"/>
        <end position="369"/>
    </location>
</feature>
<feature type="region of interest" description="Disordered" evidence="1">
    <location>
        <begin position="188"/>
        <end position="221"/>
    </location>
</feature>
<dbReference type="Pfam" id="PF01369">
    <property type="entry name" value="Sec7"/>
    <property type="match status" value="1"/>
</dbReference>
<name>A0A9P9EIV2_9PLEO</name>
<accession>A0A9P9EIV2</accession>
<feature type="region of interest" description="Disordered" evidence="1">
    <location>
        <begin position="1173"/>
        <end position="1226"/>
    </location>
</feature>
<dbReference type="InterPro" id="IPR011993">
    <property type="entry name" value="PH-like_dom_sf"/>
</dbReference>
<gene>
    <name evidence="3" type="ORF">B0J11DRAFT_587439</name>
</gene>
<dbReference type="SUPFAM" id="SSF50729">
    <property type="entry name" value="PH domain-like"/>
    <property type="match status" value="1"/>
</dbReference>
<feature type="region of interest" description="Disordered" evidence="1">
    <location>
        <begin position="272"/>
        <end position="340"/>
    </location>
</feature>
<feature type="region of interest" description="Disordered" evidence="1">
    <location>
        <begin position="355"/>
        <end position="710"/>
    </location>
</feature>
<evidence type="ECO:0000313" key="4">
    <source>
        <dbReference type="Proteomes" id="UP000700596"/>
    </source>
</evidence>
<feature type="compositionally biased region" description="Basic residues" evidence="1">
    <location>
        <begin position="483"/>
        <end position="495"/>
    </location>
</feature>
<feature type="compositionally biased region" description="Polar residues" evidence="1">
    <location>
        <begin position="1213"/>
        <end position="1222"/>
    </location>
</feature>
<protein>
    <recommendedName>
        <fullName evidence="2">SEC7 domain-containing protein</fullName>
    </recommendedName>
</protein>
<sequence>MDDYNTSRGDDSRPTTPTGPPKSRKGSIGMRTLNTRVKQQESFYEDVTPVDNHSRTDEDDHDRVRDSHDLSLHDGTRDSVVDNMLLSLDQLPSGSTFANNPAALYSNFDGDDFFLTDNPYPPPRATRHRGHTHASSQSSDLEHIDDTSSRYSSHHSRGRRSNSSNNIQLAMSRKSSLRGYTGVREKASNGLFGDFQQTGHSRGGAGKKGSKGSNSSSMDFGHSGFLSGHRLGFGHRSASFDHGNMADRSRAPSTKTDSILDRGRAAYQTYGDYDAAPQPNVPAGPRRVQQEAPQSPVSSYPTQPTYAPPQAPVPRRRGSVRSTATAKTLRKNKSQPEPNMRLQAQEFVNASTLRDLPPIPAFQDPPAPSPTVATRKQMFQAPSTPVAPPKERPGFFRRMFGGGSRTQQPPLSTASYNSNTSYPETSPASSYNRPADVNSMYSQARPQTTPSGSNHIASQIKPAPPQSAHSQHKESQAAPPTLAKKHSSFFRRRKKSVSESSKPPIMAMDFRPPPPKTEALPAQPSPGISSLRKVMNPYLNDLAKPGKKYSDRREQFTHDDDSTQDEQPNGFSPGYKPHKDATVRTVKPGSRGTEETPPSSRGEQVKTMQAISSSPKLKLKMKQHGKANVGTAHDDSFLADSSSCNEDRSGRATPSGEKSMGGMDETRRPSTSPTSTSFGNTPLDLGKSDHHHDTNNINNNNKANPHLGLGEKRSNDLLLRLPTASSTTTTATTTTTNSANNNNFVSKLVDGYDRDNENDVVVDEDEDDDDDDDDDGWVISTSKSLSKEQRVSPARDRSARSKRVWLEPTSSEENLKEAAGRMSLPLEGARTSQKSSEKASPTSPQAPTPTSASDVFHSATSLPVVQIEGRDSDNMPSIVEHRAALEEHPTDADRQRAFDIFTGDQSSVQKAQAATILGDVTLTSMRTRRAFMDLFDWAGFNILAAMRDLCSKLILKAETQQVDRILMSLSERWCECNPNHGFKALDVVHTICYSILLLNTDLHMADIESRMTRSQFVKNTLPTVVRVCKESLKDEETLRPQSTQFRRGSIPWTEKSEPTSPTAEQTSFPADVVDEPTETRRTRSRLSVKPPIRSGSDGFLSTDSATAECNTLVNNPYNGPMKGWELQTEIVLKEFYNSIRQQRLPLHGAPAQQVHEQPSSNNLSVSGMLRRTPSMLSKAPSENTSYRGRSQTDFRSMGNRWHGKTRSRPRLYPNSTVASSRTSLDDGSVWSPAGSSTWSKYSYGKTQTSMSMESLGSHFAHGDYQQAIGFANALSQAIIREEGNTIASNEEFTRVAPLLEDETLELAGAPWAKEGILKHKHHLESLDKKAKDRTWNECFAVIEKGYMRLFSFNMNSKSMRHKNRSRPSAGSVVGGGNWMDNAEALDSFLLRQSIASALPPPGYSKSRPHVWALSLPTGAVHLFQVGTPDIVREFVSTANYWSARLSKEPLMGGVSNIEYGWGDNVINMALIRQEGTSTTQGHVHRPSVASSLRSSMDHATGTTKPRLPGDKVNLSDWSPPTQSMMASNLMEVDQLRALTSYVKNVEIELGHHNDLRAPMLIAFSPRHPNAGKAMANWERKSSYLLREIVKFRTYIDSLTAAQILKDKIYAKREADALQEEEAAKLTLQPASEQDGGIKAPEASETQTITA</sequence>
<feature type="domain" description="SEC7" evidence="2">
    <location>
        <begin position="878"/>
        <end position="1034"/>
    </location>
</feature>
<feature type="compositionally biased region" description="Polar residues" evidence="1">
    <location>
        <begin position="1180"/>
        <end position="1194"/>
    </location>
</feature>
<feature type="compositionally biased region" description="Low complexity" evidence="1">
    <location>
        <begin position="695"/>
        <end position="704"/>
    </location>
</feature>
<feature type="region of interest" description="Disordered" evidence="1">
    <location>
        <begin position="761"/>
        <end position="857"/>
    </location>
</feature>
<dbReference type="InterPro" id="IPR000904">
    <property type="entry name" value="Sec7_dom"/>
</dbReference>
<feature type="region of interest" description="Disordered" evidence="1">
    <location>
        <begin position="725"/>
        <end position="744"/>
    </location>
</feature>
<feature type="region of interest" description="Disordered" evidence="1">
    <location>
        <begin position="1038"/>
        <end position="1101"/>
    </location>
</feature>
<proteinExistence type="predicted"/>
<dbReference type="OrthoDB" id="2157641at2759"/>
<feature type="compositionally biased region" description="Low complexity" evidence="1">
    <location>
        <begin position="725"/>
        <end position="743"/>
    </location>
</feature>
<dbReference type="Gene3D" id="2.30.29.30">
    <property type="entry name" value="Pleckstrin-homology domain (PH domain)/Phosphotyrosine-binding domain (PTB)"/>
    <property type="match status" value="1"/>
</dbReference>